<accession>F3ZWT2</accession>
<keyword evidence="3" id="KW-1003">Cell membrane</keyword>
<keyword evidence="6 7" id="KW-0472">Membrane</keyword>
<keyword evidence="10" id="KW-1185">Reference proteome</keyword>
<evidence type="ECO:0000313" key="10">
    <source>
        <dbReference type="Proteomes" id="UP000008457"/>
    </source>
</evidence>
<dbReference type="eggNOG" id="COG4209">
    <property type="taxonomic scope" value="Bacteria"/>
</dbReference>
<evidence type="ECO:0000259" key="8">
    <source>
        <dbReference type="PROSITE" id="PS50928"/>
    </source>
</evidence>
<dbReference type="InterPro" id="IPR035906">
    <property type="entry name" value="MetI-like_sf"/>
</dbReference>
<dbReference type="EMBL" id="CP002360">
    <property type="protein sequence ID" value="AEE96525.1"/>
    <property type="molecule type" value="Genomic_DNA"/>
</dbReference>
<evidence type="ECO:0000256" key="2">
    <source>
        <dbReference type="ARBA" id="ARBA00022448"/>
    </source>
</evidence>
<dbReference type="AlphaFoldDB" id="F3ZWT2"/>
<evidence type="ECO:0000256" key="6">
    <source>
        <dbReference type="ARBA" id="ARBA00023136"/>
    </source>
</evidence>
<evidence type="ECO:0000256" key="3">
    <source>
        <dbReference type="ARBA" id="ARBA00022475"/>
    </source>
</evidence>
<keyword evidence="2 7" id="KW-0813">Transport</keyword>
<keyword evidence="5 7" id="KW-1133">Transmembrane helix</keyword>
<dbReference type="InterPro" id="IPR050809">
    <property type="entry name" value="UgpAE/MalFG_permease"/>
</dbReference>
<comment type="subcellular location">
    <subcellularLocation>
        <location evidence="1 7">Cell membrane</location>
        <topology evidence="1 7">Multi-pass membrane protein</topology>
    </subcellularLocation>
</comment>
<feature type="transmembrane region" description="Helical" evidence="7">
    <location>
        <begin position="230"/>
        <end position="252"/>
    </location>
</feature>
<feature type="transmembrane region" description="Helical" evidence="7">
    <location>
        <begin position="140"/>
        <end position="165"/>
    </location>
</feature>
<dbReference type="Gene3D" id="1.10.3720.10">
    <property type="entry name" value="MetI-like"/>
    <property type="match status" value="1"/>
</dbReference>
<feature type="transmembrane region" description="Helical" evidence="7">
    <location>
        <begin position="98"/>
        <end position="119"/>
    </location>
</feature>
<reference evidence="10" key="1">
    <citation type="submission" date="2010-11" db="EMBL/GenBank/DDBJ databases">
        <title>The complete genome of Mahella australiensis DSM 15567.</title>
        <authorList>
            <consortium name="US DOE Joint Genome Institute (JGI-PGF)"/>
            <person name="Lucas S."/>
            <person name="Copeland A."/>
            <person name="Lapidus A."/>
            <person name="Bruce D."/>
            <person name="Goodwin L."/>
            <person name="Pitluck S."/>
            <person name="Kyrpides N."/>
            <person name="Mavromatis K."/>
            <person name="Pagani I."/>
            <person name="Ivanova N."/>
            <person name="Teshima H."/>
            <person name="Brettin T."/>
            <person name="Detter J.C."/>
            <person name="Han C."/>
            <person name="Tapia R."/>
            <person name="Land M."/>
            <person name="Hauser L."/>
            <person name="Markowitz V."/>
            <person name="Cheng J.-F."/>
            <person name="Hugenholtz P."/>
            <person name="Woyke T."/>
            <person name="Wu D."/>
            <person name="Spring S."/>
            <person name="Pukall R."/>
            <person name="Steenblock K."/>
            <person name="Schneider S."/>
            <person name="Klenk H.-P."/>
            <person name="Eisen J.A."/>
        </authorList>
    </citation>
    <scope>NUCLEOTIDE SEQUENCE [LARGE SCALE GENOMIC DNA]</scope>
    <source>
        <strain evidence="10">DSM 15567 / CIP 107919 / 50-1 BON</strain>
    </source>
</reference>
<organism evidence="9 10">
    <name type="scientific">Mahella australiensis (strain DSM 15567 / CIP 107919 / 50-1 BON)</name>
    <dbReference type="NCBI Taxonomy" id="697281"/>
    <lineage>
        <taxon>Bacteria</taxon>
        <taxon>Bacillati</taxon>
        <taxon>Bacillota</taxon>
        <taxon>Clostridia</taxon>
        <taxon>Thermoanaerobacterales</taxon>
        <taxon>Thermoanaerobacterales Family IV. Incertae Sedis</taxon>
        <taxon>Mahella</taxon>
    </lineage>
</organism>
<dbReference type="HOGENOM" id="CLU_016047_0_1_9"/>
<dbReference type="PANTHER" id="PTHR43227">
    <property type="entry name" value="BLL4140 PROTEIN"/>
    <property type="match status" value="1"/>
</dbReference>
<dbReference type="KEGG" id="mas:Mahau_1331"/>
<dbReference type="GO" id="GO:0055085">
    <property type="term" value="P:transmembrane transport"/>
    <property type="evidence" value="ECO:0007669"/>
    <property type="project" value="InterPro"/>
</dbReference>
<name>F3ZWT2_MAHA5</name>
<feature type="domain" description="ABC transmembrane type-1" evidence="8">
    <location>
        <begin position="94"/>
        <end position="309"/>
    </location>
</feature>
<dbReference type="GO" id="GO:0005886">
    <property type="term" value="C:plasma membrane"/>
    <property type="evidence" value="ECO:0007669"/>
    <property type="project" value="UniProtKB-SubCell"/>
</dbReference>
<dbReference type="STRING" id="697281.Mahau_1331"/>
<keyword evidence="4 7" id="KW-0812">Transmembrane</keyword>
<dbReference type="Proteomes" id="UP000008457">
    <property type="component" value="Chromosome"/>
</dbReference>
<dbReference type="CDD" id="cd06261">
    <property type="entry name" value="TM_PBP2"/>
    <property type="match status" value="1"/>
</dbReference>
<dbReference type="SUPFAM" id="SSF161098">
    <property type="entry name" value="MetI-like"/>
    <property type="match status" value="1"/>
</dbReference>
<dbReference type="PROSITE" id="PS50928">
    <property type="entry name" value="ABC_TM1"/>
    <property type="match status" value="1"/>
</dbReference>
<evidence type="ECO:0000256" key="4">
    <source>
        <dbReference type="ARBA" id="ARBA00022692"/>
    </source>
</evidence>
<proteinExistence type="inferred from homology"/>
<protein>
    <submittedName>
        <fullName evidence="9">Carbohydrate ABC transporter membrane protein 1, CUT1 family</fullName>
    </submittedName>
</protein>
<dbReference type="Pfam" id="PF00528">
    <property type="entry name" value="BPD_transp_1"/>
    <property type="match status" value="1"/>
</dbReference>
<feature type="transmembrane region" description="Helical" evidence="7">
    <location>
        <begin position="34"/>
        <end position="52"/>
    </location>
</feature>
<feature type="transmembrane region" description="Helical" evidence="7">
    <location>
        <begin position="185"/>
        <end position="209"/>
    </location>
</feature>
<sequence>MSMRSNILLEAPEQNNSLIYKIKRQFKIYGQNKYLILLFLPGLIWFIIFKYGPMYGLLMAFQDYSLVKGVWGSTWVGLKHFQYLFTGPDFLPVLKNTIIISAYKIIFGFPAPIILALMLNEVKSTAFKRTIQTVSYLPHFFSWVVLAGLVMMALSPSVGIVNQIIQAFGGKPIFFVADKQWFRTVLVATDIWASIGWGSIIYLAAIAGLDPELYEAAVLDGANRWQRIRHITIPGIAPTIAVMLILRTGSILDAGFDQVMNLYSPPVYDVADIIDTYMYRMGIGGFQFSLTTAAGMFKSVIGFVLIIITNILSKRVSEGEYGIW</sequence>
<dbReference type="InterPro" id="IPR000515">
    <property type="entry name" value="MetI-like"/>
</dbReference>
<evidence type="ECO:0000313" key="9">
    <source>
        <dbReference type="EMBL" id="AEE96525.1"/>
    </source>
</evidence>
<feature type="transmembrane region" description="Helical" evidence="7">
    <location>
        <begin position="286"/>
        <end position="308"/>
    </location>
</feature>
<gene>
    <name evidence="9" type="ordered locus">Mahau_1331</name>
</gene>
<evidence type="ECO:0000256" key="7">
    <source>
        <dbReference type="RuleBase" id="RU363032"/>
    </source>
</evidence>
<evidence type="ECO:0000256" key="5">
    <source>
        <dbReference type="ARBA" id="ARBA00022989"/>
    </source>
</evidence>
<evidence type="ECO:0000256" key="1">
    <source>
        <dbReference type="ARBA" id="ARBA00004651"/>
    </source>
</evidence>
<reference evidence="9 10" key="2">
    <citation type="journal article" date="2011" name="Stand. Genomic Sci.">
        <title>Complete genome sequence of Mahella australiensis type strain (50-1 BON).</title>
        <authorList>
            <person name="Sikorski J."/>
            <person name="Teshima H."/>
            <person name="Nolan M."/>
            <person name="Lucas S."/>
            <person name="Hammon N."/>
            <person name="Deshpande S."/>
            <person name="Cheng J.F."/>
            <person name="Pitluck S."/>
            <person name="Liolios K."/>
            <person name="Pagani I."/>
            <person name="Ivanova N."/>
            <person name="Huntemann M."/>
            <person name="Mavromatis K."/>
            <person name="Ovchinikova G."/>
            <person name="Pati A."/>
            <person name="Tapia R."/>
            <person name="Han C."/>
            <person name="Goodwin L."/>
            <person name="Chen A."/>
            <person name="Palaniappan K."/>
            <person name="Land M."/>
            <person name="Hauser L."/>
            <person name="Ngatchou-Djao O.D."/>
            <person name="Rohde M."/>
            <person name="Pukall R."/>
            <person name="Spring S."/>
            <person name="Abt B."/>
            <person name="Goker M."/>
            <person name="Detter J.C."/>
            <person name="Woyke T."/>
            <person name="Bristow J."/>
            <person name="Markowitz V."/>
            <person name="Hugenholtz P."/>
            <person name="Eisen J.A."/>
            <person name="Kyrpides N.C."/>
            <person name="Klenk H.P."/>
            <person name="Lapidus A."/>
        </authorList>
    </citation>
    <scope>NUCLEOTIDE SEQUENCE [LARGE SCALE GENOMIC DNA]</scope>
    <source>
        <strain evidence="10">DSM 15567 / CIP 107919 / 50-1 BON</strain>
    </source>
</reference>
<comment type="similarity">
    <text evidence="7">Belongs to the binding-protein-dependent transport system permease family.</text>
</comment>
<dbReference type="PANTHER" id="PTHR43227:SF11">
    <property type="entry name" value="BLL4140 PROTEIN"/>
    <property type="match status" value="1"/>
</dbReference>